<protein>
    <recommendedName>
        <fullName evidence="11">A-type ATP synthase subunit A</fullName>
        <ecNumber evidence="11">7.1.2.2</ecNumber>
    </recommendedName>
</protein>
<dbReference type="Gene3D" id="2.40.30.20">
    <property type="match status" value="1"/>
</dbReference>
<keyword evidence="4 11" id="KW-0547">Nucleotide-binding</keyword>
<dbReference type="InterPro" id="IPR024034">
    <property type="entry name" value="ATPase_F1/V1_b/a_C"/>
</dbReference>
<keyword evidence="2 11" id="KW-0813">Transport</keyword>
<evidence type="ECO:0000259" key="13">
    <source>
        <dbReference type="Pfam" id="PF02874"/>
    </source>
</evidence>
<dbReference type="SUPFAM" id="SSF47917">
    <property type="entry name" value="C-terminal domain of alpha and beta subunits of F1 ATP synthase"/>
    <property type="match status" value="1"/>
</dbReference>
<dbReference type="SUPFAM" id="SSF50615">
    <property type="entry name" value="N-terminal domain of alpha and beta subunits of F1 ATP synthase"/>
    <property type="match status" value="1"/>
</dbReference>
<evidence type="ECO:0000256" key="1">
    <source>
        <dbReference type="ARBA" id="ARBA00008936"/>
    </source>
</evidence>
<evidence type="ECO:0000256" key="7">
    <source>
        <dbReference type="ARBA" id="ARBA00022967"/>
    </source>
</evidence>
<dbReference type="InterPro" id="IPR000194">
    <property type="entry name" value="ATPase_F1/V1/A1_a/bsu_nucl-bd"/>
</dbReference>
<keyword evidence="3 11" id="KW-1003">Cell membrane</keyword>
<keyword evidence="6 11" id="KW-0067">ATP-binding</keyword>
<evidence type="ECO:0000256" key="9">
    <source>
        <dbReference type="ARBA" id="ARBA00023136"/>
    </source>
</evidence>
<dbReference type="HAMAP" id="MF_00309">
    <property type="entry name" value="ATP_synth_A_arch"/>
    <property type="match status" value="1"/>
</dbReference>
<comment type="catalytic activity">
    <reaction evidence="11">
        <text>ATP + H2O + 4 H(+)(in) = ADP + phosphate + 5 H(+)(out)</text>
        <dbReference type="Rhea" id="RHEA:57720"/>
        <dbReference type="ChEBI" id="CHEBI:15377"/>
        <dbReference type="ChEBI" id="CHEBI:15378"/>
        <dbReference type="ChEBI" id="CHEBI:30616"/>
        <dbReference type="ChEBI" id="CHEBI:43474"/>
        <dbReference type="ChEBI" id="CHEBI:456216"/>
        <dbReference type="EC" id="7.1.2.2"/>
    </reaction>
</comment>
<dbReference type="CDD" id="cd18111">
    <property type="entry name" value="ATP-synt_V_A-type_alpha_C"/>
    <property type="match status" value="1"/>
</dbReference>
<evidence type="ECO:0000256" key="10">
    <source>
        <dbReference type="ARBA" id="ARBA00023310"/>
    </source>
</evidence>
<feature type="domain" description="ATPase F1/V1/A1 complex alpha/beta subunit nucleotide-binding" evidence="12">
    <location>
        <begin position="210"/>
        <end position="433"/>
    </location>
</feature>
<evidence type="ECO:0000313" key="16">
    <source>
        <dbReference type="EMBL" id="NWJ57094.1"/>
    </source>
</evidence>
<name>A0A7K4MV65_9ARCH</name>
<evidence type="ECO:0000256" key="3">
    <source>
        <dbReference type="ARBA" id="ARBA00022475"/>
    </source>
</evidence>
<keyword evidence="5 11" id="KW-0375">Hydrogen ion transport</keyword>
<evidence type="ECO:0000256" key="5">
    <source>
        <dbReference type="ARBA" id="ARBA00022781"/>
    </source>
</evidence>
<dbReference type="Gene3D" id="3.40.50.300">
    <property type="entry name" value="P-loop containing nucleotide triphosphate hydrolases"/>
    <property type="match status" value="1"/>
</dbReference>
<dbReference type="EC" id="7.1.2.2" evidence="11"/>
<keyword evidence="10 11" id="KW-0066">ATP synthesis</keyword>
<dbReference type="Pfam" id="PF02874">
    <property type="entry name" value="ATP-synt_ab_N"/>
    <property type="match status" value="1"/>
</dbReference>
<comment type="subcellular location">
    <subcellularLocation>
        <location evidence="11">Cell membrane</location>
        <topology evidence="11">Peripheral membrane protein</topology>
    </subcellularLocation>
</comment>
<dbReference type="AlphaFoldDB" id="A0A7K4MV65"/>
<evidence type="ECO:0000256" key="2">
    <source>
        <dbReference type="ARBA" id="ARBA00022448"/>
    </source>
</evidence>
<dbReference type="InterPro" id="IPR055190">
    <property type="entry name" value="ATP-synt_VA_C"/>
</dbReference>
<dbReference type="InterPro" id="IPR004100">
    <property type="entry name" value="ATPase_F1/V1/A1_a/bsu_N"/>
</dbReference>
<keyword evidence="8 11" id="KW-0406">Ion transport</keyword>
<evidence type="ECO:0000313" key="17">
    <source>
        <dbReference type="Proteomes" id="UP000575480"/>
    </source>
</evidence>
<accession>A0A7K4MV65</accession>
<comment type="similarity">
    <text evidence="1 11">Belongs to the ATPase alpha/beta chains family.</text>
</comment>
<evidence type="ECO:0000259" key="14">
    <source>
        <dbReference type="Pfam" id="PF16886"/>
    </source>
</evidence>
<dbReference type="InterPro" id="IPR022878">
    <property type="entry name" value="V-ATPase_asu"/>
</dbReference>
<dbReference type="InterPro" id="IPR031686">
    <property type="entry name" value="ATP-synth_a_Xtn"/>
</dbReference>
<evidence type="ECO:0000259" key="15">
    <source>
        <dbReference type="Pfam" id="PF22919"/>
    </source>
</evidence>
<keyword evidence="7 11" id="KW-1278">Translocase</keyword>
<dbReference type="PANTHER" id="PTHR43607">
    <property type="entry name" value="V-TYPE PROTON ATPASE CATALYTIC SUBUNIT A"/>
    <property type="match status" value="1"/>
</dbReference>
<comment type="function">
    <text evidence="11">Component of the A-type ATP synthase that produces ATP from ADP in the presence of a proton gradient across the membrane. The A chain is the catalytic subunit.</text>
</comment>
<dbReference type="PROSITE" id="PS00152">
    <property type="entry name" value="ATPASE_ALPHA_BETA"/>
    <property type="match status" value="1"/>
</dbReference>
<dbReference type="FunFam" id="2.40.30.20:FF:000002">
    <property type="entry name" value="V-type proton ATPase catalytic subunit A"/>
    <property type="match status" value="1"/>
</dbReference>
<comment type="caution">
    <text evidence="16">The sequence shown here is derived from an EMBL/GenBank/DDBJ whole genome shotgun (WGS) entry which is preliminary data.</text>
</comment>
<reference evidence="16 17" key="1">
    <citation type="journal article" date="2019" name="Environ. Microbiol.">
        <title>Genomics insights into ecotype formation of ammonia-oxidizing archaea in the deep ocean.</title>
        <authorList>
            <person name="Wang Y."/>
            <person name="Huang J.M."/>
            <person name="Cui G.J."/>
            <person name="Nunoura T."/>
            <person name="Takaki Y."/>
            <person name="Li W.L."/>
            <person name="Li J."/>
            <person name="Gao Z.M."/>
            <person name="Takai K."/>
            <person name="Zhang A.Q."/>
            <person name="Stepanauskas R."/>
        </authorList>
    </citation>
    <scope>NUCLEOTIDE SEQUENCE [LARGE SCALE GENOMIC DNA]</scope>
    <source>
        <strain evidence="16 17">L15a</strain>
    </source>
</reference>
<comment type="subunit">
    <text evidence="11">Has multiple subunits with at least A(3), B(3), C, D, E, F, H, I and proteolipid K(x).</text>
</comment>
<evidence type="ECO:0000256" key="8">
    <source>
        <dbReference type="ARBA" id="ARBA00023065"/>
    </source>
</evidence>
<dbReference type="Gene3D" id="2.40.50.100">
    <property type="match status" value="1"/>
</dbReference>
<evidence type="ECO:0000256" key="11">
    <source>
        <dbReference type="HAMAP-Rule" id="MF_00309"/>
    </source>
</evidence>
<dbReference type="GO" id="GO:0005524">
    <property type="term" value="F:ATP binding"/>
    <property type="evidence" value="ECO:0007669"/>
    <property type="project" value="UniProtKB-UniRule"/>
</dbReference>
<dbReference type="InterPro" id="IPR027417">
    <property type="entry name" value="P-loop_NTPase"/>
</dbReference>
<dbReference type="GO" id="GO:0046933">
    <property type="term" value="F:proton-transporting ATP synthase activity, rotational mechanism"/>
    <property type="evidence" value="ECO:0007669"/>
    <property type="project" value="UniProtKB-UniRule"/>
</dbReference>
<dbReference type="Proteomes" id="UP000575480">
    <property type="component" value="Unassembled WGS sequence"/>
</dbReference>
<dbReference type="GO" id="GO:0042777">
    <property type="term" value="P:proton motive force-driven plasma membrane ATP synthesis"/>
    <property type="evidence" value="ECO:0007669"/>
    <property type="project" value="UniProtKB-UniRule"/>
</dbReference>
<dbReference type="InterPro" id="IPR023366">
    <property type="entry name" value="ATP_synth_asu-like_sf"/>
</dbReference>
<dbReference type="Pfam" id="PF16886">
    <property type="entry name" value="ATP-synt_ab_Xtn"/>
    <property type="match status" value="1"/>
</dbReference>
<feature type="domain" description="ATP synthase A/B type C-terminal" evidence="15">
    <location>
        <begin position="441"/>
        <end position="538"/>
    </location>
</feature>
<proteinExistence type="inferred from homology"/>
<dbReference type="CDD" id="cd18119">
    <property type="entry name" value="ATP-synt_V_A-type_alpha_N"/>
    <property type="match status" value="1"/>
</dbReference>
<dbReference type="CDD" id="cd01134">
    <property type="entry name" value="V_A-ATPase_A"/>
    <property type="match status" value="1"/>
</dbReference>
<keyword evidence="9 11" id="KW-0472">Membrane</keyword>
<gene>
    <name evidence="11" type="primary">atpA</name>
    <name evidence="16" type="ORF">HX858_04990</name>
</gene>
<dbReference type="SUPFAM" id="SSF52540">
    <property type="entry name" value="P-loop containing nucleoside triphosphate hydrolases"/>
    <property type="match status" value="1"/>
</dbReference>
<dbReference type="EMBL" id="JACATH010000003">
    <property type="protein sequence ID" value="NWJ57094.1"/>
    <property type="molecule type" value="Genomic_DNA"/>
</dbReference>
<dbReference type="FunFam" id="2.40.50.100:FF:000008">
    <property type="entry name" value="V-type proton ATPase catalytic subunit A"/>
    <property type="match status" value="1"/>
</dbReference>
<feature type="domain" description="ATPase F1/V1/A1 complex alpha/beta subunit N-terminal" evidence="13">
    <location>
        <begin position="6"/>
        <end position="68"/>
    </location>
</feature>
<dbReference type="Pfam" id="PF00006">
    <property type="entry name" value="ATP-synt_ab"/>
    <property type="match status" value="1"/>
</dbReference>
<evidence type="ECO:0000256" key="4">
    <source>
        <dbReference type="ARBA" id="ARBA00022741"/>
    </source>
</evidence>
<sequence length="587" mass="65332">MTNAFVSRISGPVVVGKGLGGARMFDVVRIGEMGLVGEIIRLEGDSAQIQVYEDTTGLRPGEKIVNTNKPLSVQLGPGLLKSIYDGIQRPLDVLREQSGDFIGRGKIIPALDQKKKWDFVPVKKKGDKVVPGEIIGVVQETPLIKHKIMIPPNVSGELVEISEGQYTVNDNVASLKNGKTIDIGLSSWWTVRIPRPVLKKLPPEEPLITGQRVIDTFFPLAKGGTAAIPGPFGSGKTVIQQQLAKWADSEIIVYIGCGESGNEMCEVLTEFPKLIDPKSKRPLMERTILIANTSNMPVAAREASIYTGITIGEYYRDMGYGVALMADSTSRWAEALREISGRLEEMPGEEGYPAYLGRRLAEFYERSGKSILISPEQRQGSLSLIGAVSPPGGDFSEPVSQNTLRVTRVFWALDASLANRRHFPSINWLTSYSLYVNDLSDWYKSNVSKDWVDLRKEALELLQRESELQEIVQLVGYDALPEPEKGILDTARSIREDYLQQSAYDEVDTYTSIQKQYQMLKHILEFGRMEADIIKKGVSAAKVSSLESRGMIPKMKWTKEEQLEQLVNDIKSKMNQEFDNLSKEVSD</sequence>
<dbReference type="InterPro" id="IPR036121">
    <property type="entry name" value="ATPase_F1/V1/A1_a/bsu_N_sf"/>
</dbReference>
<dbReference type="Pfam" id="PF22919">
    <property type="entry name" value="ATP-synt_VA_C"/>
    <property type="match status" value="1"/>
</dbReference>
<dbReference type="GO" id="GO:0046961">
    <property type="term" value="F:proton-transporting ATPase activity, rotational mechanism"/>
    <property type="evidence" value="ECO:0007669"/>
    <property type="project" value="InterPro"/>
</dbReference>
<feature type="binding site" evidence="11">
    <location>
        <begin position="230"/>
        <end position="237"/>
    </location>
    <ligand>
        <name>ATP</name>
        <dbReference type="ChEBI" id="CHEBI:30616"/>
    </ligand>
</feature>
<dbReference type="NCBIfam" id="NF003220">
    <property type="entry name" value="PRK04192.1"/>
    <property type="match status" value="1"/>
</dbReference>
<organism evidence="16 17">
    <name type="scientific">Marine Group I thaumarchaeote</name>
    <dbReference type="NCBI Taxonomy" id="2511932"/>
    <lineage>
        <taxon>Archaea</taxon>
        <taxon>Nitrososphaerota</taxon>
        <taxon>Marine Group I</taxon>
    </lineage>
</organism>
<dbReference type="PANTHER" id="PTHR43607:SF1">
    <property type="entry name" value="H(+)-TRANSPORTING TWO-SECTOR ATPASE"/>
    <property type="match status" value="1"/>
</dbReference>
<evidence type="ECO:0000256" key="6">
    <source>
        <dbReference type="ARBA" id="ARBA00022840"/>
    </source>
</evidence>
<evidence type="ECO:0000259" key="12">
    <source>
        <dbReference type="Pfam" id="PF00006"/>
    </source>
</evidence>
<dbReference type="Gene3D" id="1.10.1140.10">
    <property type="entry name" value="Bovine Mitochondrial F1-atpase, Atp Synthase Beta Chain, Chain D, domain 3"/>
    <property type="match status" value="1"/>
</dbReference>
<feature type="domain" description="ATPsynthase alpha/beta subunit barrel-sandwich" evidence="14">
    <location>
        <begin position="108"/>
        <end position="192"/>
    </location>
</feature>
<dbReference type="GO" id="GO:0005886">
    <property type="term" value="C:plasma membrane"/>
    <property type="evidence" value="ECO:0007669"/>
    <property type="project" value="UniProtKB-SubCell"/>
</dbReference>
<dbReference type="InterPro" id="IPR020003">
    <property type="entry name" value="ATPase_a/bsu_AS"/>
</dbReference>